<protein>
    <recommendedName>
        <fullName evidence="1">DUF8046 domain-containing protein</fullName>
    </recommendedName>
</protein>
<name>A0AAE9TL17_9CAUD</name>
<sequence>MSNQWIDSGLATCLKKPNKALIKEDPKEEVFESPNGSVWIVAVDYSGRVTVLKAPNIHPALLDEGPEAEYIGLPPDSDSGPGVYRWTCSYHESKDRESNLVDGFEFHVEKEEVLFSV</sequence>
<dbReference type="InterPro" id="IPR058359">
    <property type="entry name" value="DUF8046"/>
</dbReference>
<dbReference type="Pfam" id="PF26219">
    <property type="entry name" value="DUF8046"/>
    <property type="match status" value="1"/>
</dbReference>
<dbReference type="EMBL" id="OP744025">
    <property type="protein sequence ID" value="UZZ64440.1"/>
    <property type="molecule type" value="Genomic_DNA"/>
</dbReference>
<proteinExistence type="predicted"/>
<evidence type="ECO:0000259" key="1">
    <source>
        <dbReference type="Pfam" id="PF26219"/>
    </source>
</evidence>
<organism evidence="2 3">
    <name type="scientific">Escherichia phage A5-4</name>
    <dbReference type="NCBI Taxonomy" id="2996162"/>
    <lineage>
        <taxon>Viruses</taxon>
        <taxon>Duplodnaviria</taxon>
        <taxon>Heunggongvirae</taxon>
        <taxon>Uroviricota</taxon>
        <taxon>Caudoviricetes</taxon>
        <taxon>Vequintavirinae</taxon>
    </lineage>
</organism>
<reference evidence="2 3" key="1">
    <citation type="submission" date="2022-10" db="EMBL/GenBank/DDBJ databases">
        <authorList>
            <person name="Cortes-Martin A."/>
            <person name="Buttimer C.T.H."/>
            <person name="Hill C."/>
        </authorList>
    </citation>
    <scope>NUCLEOTIDE SEQUENCE [LARGE SCALE GENOMIC DNA]</scope>
</reference>
<gene>
    <name evidence="2" type="ORF">A54_200</name>
</gene>
<evidence type="ECO:0000313" key="3">
    <source>
        <dbReference type="Proteomes" id="UP001236076"/>
    </source>
</evidence>
<keyword evidence="3" id="KW-1185">Reference proteome</keyword>
<accession>A0AAE9TL17</accession>
<dbReference type="Proteomes" id="UP001236076">
    <property type="component" value="Segment"/>
</dbReference>
<evidence type="ECO:0000313" key="2">
    <source>
        <dbReference type="EMBL" id="UZZ64440.1"/>
    </source>
</evidence>
<feature type="domain" description="DUF8046" evidence="1">
    <location>
        <begin position="27"/>
        <end position="117"/>
    </location>
</feature>